<evidence type="ECO:0000256" key="1">
    <source>
        <dbReference type="ARBA" id="ARBA00004374"/>
    </source>
</evidence>
<sequence length="295" mass="33148">MMAEYAIGATLTAVFHPVGFSRFLIQLGHEPLHPETGRAFLGFGKDKTYYPNILRYMGHIRQKEGFLGLYRGLVPRILGGFVGNFTTTATNNYLKGVGISEDETEKAVGNSSDELVGWLKTFFLQTSKETVGRCVGIIVSQPFHVIMLRCQAQFIGGETVYNSLWSSMVEIYNNDGVLGFFGGLIPRLVGEVITIFLTNFLANMINKHFLEDKEMRTYTSSACGLVIGTFTYRFSLVGNLMAVNNTGLVAAKYPYMLAYSNWYECWGHLSKERMLGRGSRLFNRIFTPRHYVALD</sequence>
<keyword evidence="10" id="KW-0813">Transport</keyword>
<organism evidence="11 12">
    <name type="scientific">Mizuhopecten yessoensis</name>
    <name type="common">Japanese scallop</name>
    <name type="synonym">Patinopecten yessoensis</name>
    <dbReference type="NCBI Taxonomy" id="6573"/>
    <lineage>
        <taxon>Eukaryota</taxon>
        <taxon>Metazoa</taxon>
        <taxon>Spiralia</taxon>
        <taxon>Lophotrochozoa</taxon>
        <taxon>Mollusca</taxon>
        <taxon>Bivalvia</taxon>
        <taxon>Autobranchia</taxon>
        <taxon>Pteriomorphia</taxon>
        <taxon>Pectinida</taxon>
        <taxon>Pectinoidea</taxon>
        <taxon>Pectinidae</taxon>
        <taxon>Mizuhopecten</taxon>
    </lineage>
</organism>
<keyword evidence="8 9" id="KW-0472">Membrane</keyword>
<keyword evidence="4" id="KW-0677">Repeat</keyword>
<comment type="caution">
    <text evidence="11">The sequence shown here is derived from an EMBL/GenBank/DDBJ whole genome shotgun (WGS) entry which is preliminary data.</text>
</comment>
<dbReference type="PANTHER" id="PTHR10780:SF18">
    <property type="entry name" value="LD43650P"/>
    <property type="match status" value="1"/>
</dbReference>
<evidence type="ECO:0000256" key="2">
    <source>
        <dbReference type="ARBA" id="ARBA00006375"/>
    </source>
</evidence>
<dbReference type="Proteomes" id="UP000242188">
    <property type="component" value="Unassembled WGS sequence"/>
</dbReference>
<evidence type="ECO:0000256" key="7">
    <source>
        <dbReference type="ARBA" id="ARBA00023128"/>
    </source>
</evidence>
<dbReference type="GO" id="GO:0005741">
    <property type="term" value="C:mitochondrial outer membrane"/>
    <property type="evidence" value="ECO:0007669"/>
    <property type="project" value="UniProtKB-SubCell"/>
</dbReference>
<dbReference type="SUPFAM" id="SSF103506">
    <property type="entry name" value="Mitochondrial carrier"/>
    <property type="match status" value="1"/>
</dbReference>
<protein>
    <submittedName>
        <fullName evidence="11">Mitochondrial carrier-like 2</fullName>
    </submittedName>
</protein>
<feature type="repeat" description="Solcar" evidence="9">
    <location>
        <begin position="120"/>
        <end position="208"/>
    </location>
</feature>
<keyword evidence="7" id="KW-0496">Mitochondrion</keyword>
<keyword evidence="6" id="KW-1133">Transmembrane helix</keyword>
<evidence type="ECO:0000256" key="3">
    <source>
        <dbReference type="ARBA" id="ARBA00022692"/>
    </source>
</evidence>
<name>A0A210QUP9_MIZYE</name>
<evidence type="ECO:0000313" key="12">
    <source>
        <dbReference type="Proteomes" id="UP000242188"/>
    </source>
</evidence>
<evidence type="ECO:0000256" key="9">
    <source>
        <dbReference type="PROSITE-ProRule" id="PRU00282"/>
    </source>
</evidence>
<dbReference type="PANTHER" id="PTHR10780">
    <property type="entry name" value="MITOCHONDRIAL CARRIER HOMOLOG"/>
    <property type="match status" value="1"/>
</dbReference>
<dbReference type="Pfam" id="PF00153">
    <property type="entry name" value="Mito_carr"/>
    <property type="match status" value="2"/>
</dbReference>
<keyword evidence="12" id="KW-1185">Reference proteome</keyword>
<dbReference type="InterPro" id="IPR023395">
    <property type="entry name" value="MCP_dom_sf"/>
</dbReference>
<accession>A0A210QUP9</accession>
<comment type="similarity">
    <text evidence="2 10">Belongs to the mitochondrial carrier (TC 2.A.29) family.</text>
</comment>
<evidence type="ECO:0000256" key="4">
    <source>
        <dbReference type="ARBA" id="ARBA00022737"/>
    </source>
</evidence>
<reference evidence="11 12" key="1">
    <citation type="journal article" date="2017" name="Nat. Ecol. Evol.">
        <title>Scallop genome provides insights into evolution of bilaterian karyotype and development.</title>
        <authorList>
            <person name="Wang S."/>
            <person name="Zhang J."/>
            <person name="Jiao W."/>
            <person name="Li J."/>
            <person name="Xun X."/>
            <person name="Sun Y."/>
            <person name="Guo X."/>
            <person name="Huan P."/>
            <person name="Dong B."/>
            <person name="Zhang L."/>
            <person name="Hu X."/>
            <person name="Sun X."/>
            <person name="Wang J."/>
            <person name="Zhao C."/>
            <person name="Wang Y."/>
            <person name="Wang D."/>
            <person name="Huang X."/>
            <person name="Wang R."/>
            <person name="Lv J."/>
            <person name="Li Y."/>
            <person name="Zhang Z."/>
            <person name="Liu B."/>
            <person name="Lu W."/>
            <person name="Hui Y."/>
            <person name="Liang J."/>
            <person name="Zhou Z."/>
            <person name="Hou R."/>
            <person name="Li X."/>
            <person name="Liu Y."/>
            <person name="Li H."/>
            <person name="Ning X."/>
            <person name="Lin Y."/>
            <person name="Zhao L."/>
            <person name="Xing Q."/>
            <person name="Dou J."/>
            <person name="Li Y."/>
            <person name="Mao J."/>
            <person name="Guo H."/>
            <person name="Dou H."/>
            <person name="Li T."/>
            <person name="Mu C."/>
            <person name="Jiang W."/>
            <person name="Fu Q."/>
            <person name="Fu X."/>
            <person name="Miao Y."/>
            <person name="Liu J."/>
            <person name="Yu Q."/>
            <person name="Li R."/>
            <person name="Liao H."/>
            <person name="Li X."/>
            <person name="Kong Y."/>
            <person name="Jiang Z."/>
            <person name="Chourrout D."/>
            <person name="Li R."/>
            <person name="Bao Z."/>
        </authorList>
    </citation>
    <scope>NUCLEOTIDE SEQUENCE [LARGE SCALE GENOMIC DNA]</scope>
    <source>
        <strain evidence="11 12">PY_sf001</strain>
    </source>
</reference>
<feature type="repeat" description="Solcar" evidence="9">
    <location>
        <begin position="1"/>
        <end position="97"/>
    </location>
</feature>
<keyword evidence="5" id="KW-1000">Mitochondrion outer membrane</keyword>
<proteinExistence type="inferred from homology"/>
<dbReference type="InterPro" id="IPR018108">
    <property type="entry name" value="MCP_transmembrane"/>
</dbReference>
<evidence type="ECO:0000256" key="8">
    <source>
        <dbReference type="ARBA" id="ARBA00023136"/>
    </source>
</evidence>
<dbReference type="STRING" id="6573.A0A210QUP9"/>
<keyword evidence="3 9" id="KW-0812">Transmembrane</keyword>
<dbReference type="Gene3D" id="1.50.40.10">
    <property type="entry name" value="Mitochondrial carrier domain"/>
    <property type="match status" value="1"/>
</dbReference>
<evidence type="ECO:0000256" key="5">
    <source>
        <dbReference type="ARBA" id="ARBA00022787"/>
    </source>
</evidence>
<evidence type="ECO:0000256" key="10">
    <source>
        <dbReference type="RuleBase" id="RU000488"/>
    </source>
</evidence>
<gene>
    <name evidence="11" type="ORF">KP79_PYT06849</name>
</gene>
<comment type="subcellular location">
    <subcellularLocation>
        <location evidence="1">Mitochondrion outer membrane</location>
        <topology evidence="1">Multi-pass membrane protein</topology>
    </subcellularLocation>
</comment>
<evidence type="ECO:0000313" key="11">
    <source>
        <dbReference type="EMBL" id="OWF52493.1"/>
    </source>
</evidence>
<dbReference type="EMBL" id="NEDP02001786">
    <property type="protein sequence ID" value="OWF52493.1"/>
    <property type="molecule type" value="Genomic_DNA"/>
</dbReference>
<dbReference type="OrthoDB" id="10253709at2759"/>
<evidence type="ECO:0000256" key="6">
    <source>
        <dbReference type="ARBA" id="ARBA00022989"/>
    </source>
</evidence>
<dbReference type="AlphaFoldDB" id="A0A210QUP9"/>
<dbReference type="PROSITE" id="PS50920">
    <property type="entry name" value="SOLCAR"/>
    <property type="match status" value="2"/>
</dbReference>